<keyword evidence="2" id="KW-1185">Reference proteome</keyword>
<accession>A0AAW1PUE0</accession>
<reference evidence="1 2" key="1">
    <citation type="journal article" date="2024" name="Nat. Commun.">
        <title>Phylogenomics reveals the evolutionary origins of lichenization in chlorophyte algae.</title>
        <authorList>
            <person name="Puginier C."/>
            <person name="Libourel C."/>
            <person name="Otte J."/>
            <person name="Skaloud P."/>
            <person name="Haon M."/>
            <person name="Grisel S."/>
            <person name="Petersen M."/>
            <person name="Berrin J.G."/>
            <person name="Delaux P.M."/>
            <person name="Dal Grande F."/>
            <person name="Keller J."/>
        </authorList>
    </citation>
    <scope>NUCLEOTIDE SEQUENCE [LARGE SCALE GENOMIC DNA]</scope>
    <source>
        <strain evidence="1 2">SAG 2043</strain>
    </source>
</reference>
<dbReference type="EMBL" id="JALJOR010000008">
    <property type="protein sequence ID" value="KAK9813141.1"/>
    <property type="molecule type" value="Genomic_DNA"/>
</dbReference>
<comment type="caution">
    <text evidence="1">The sequence shown here is derived from an EMBL/GenBank/DDBJ whole genome shotgun (WGS) entry which is preliminary data.</text>
</comment>
<gene>
    <name evidence="1" type="ORF">WJX72_009741</name>
</gene>
<dbReference type="Proteomes" id="UP001489004">
    <property type="component" value="Unassembled WGS sequence"/>
</dbReference>
<name>A0AAW1PUE0_9CHLO</name>
<sequence>MDVAMQSSDRALDGLLRPDQEDFKLDVIVPLTRIQSYLTEVAPEIVQTMEVQEIIPLIPVLAAHPDAKQGEELADRLQNAISTAKNRVHVPAAQACAAAAASVQSVQLSRSYISLRYWHFAEA</sequence>
<organism evidence="1 2">
    <name type="scientific">[Myrmecia] bisecta</name>
    <dbReference type="NCBI Taxonomy" id="41462"/>
    <lineage>
        <taxon>Eukaryota</taxon>
        <taxon>Viridiplantae</taxon>
        <taxon>Chlorophyta</taxon>
        <taxon>core chlorophytes</taxon>
        <taxon>Trebouxiophyceae</taxon>
        <taxon>Trebouxiales</taxon>
        <taxon>Trebouxiaceae</taxon>
        <taxon>Myrmecia</taxon>
    </lineage>
</organism>
<dbReference type="AlphaFoldDB" id="A0AAW1PUE0"/>
<evidence type="ECO:0000313" key="1">
    <source>
        <dbReference type="EMBL" id="KAK9813141.1"/>
    </source>
</evidence>
<evidence type="ECO:0000313" key="2">
    <source>
        <dbReference type="Proteomes" id="UP001489004"/>
    </source>
</evidence>
<proteinExistence type="predicted"/>
<protein>
    <submittedName>
        <fullName evidence="1">Uncharacterized protein</fullName>
    </submittedName>
</protein>